<keyword evidence="1" id="KW-0646">Protease inhibitor</keyword>
<dbReference type="EMBL" id="LSYS01002950">
    <property type="protein sequence ID" value="OPJ85032.1"/>
    <property type="molecule type" value="Genomic_DNA"/>
</dbReference>
<evidence type="ECO:0000313" key="5">
    <source>
        <dbReference type="EMBL" id="OPJ85032.1"/>
    </source>
</evidence>
<dbReference type="InterPro" id="IPR051388">
    <property type="entry name" value="Serpin_venom_toxin"/>
</dbReference>
<dbReference type="InterPro" id="IPR002223">
    <property type="entry name" value="Kunitz_BPTI"/>
</dbReference>
<reference evidence="5 6" key="1">
    <citation type="submission" date="2016-02" db="EMBL/GenBank/DDBJ databases">
        <title>Band-tailed pigeon sequencing and assembly.</title>
        <authorList>
            <person name="Soares A.E."/>
            <person name="Novak B.J."/>
            <person name="Rice E.S."/>
            <person name="O'Connell B."/>
            <person name="Chang D."/>
            <person name="Weber S."/>
            <person name="Shapiro B."/>
        </authorList>
    </citation>
    <scope>NUCLEOTIDE SEQUENCE [LARGE SCALE GENOMIC DNA]</scope>
    <source>
        <strain evidence="5">BTP2013</strain>
        <tissue evidence="5">Blood</tissue>
    </source>
</reference>
<dbReference type="PROSITE" id="PS00280">
    <property type="entry name" value="BPTI_KUNITZ_1"/>
    <property type="match status" value="1"/>
</dbReference>
<name>A0A1V4KKP8_PATFA</name>
<dbReference type="PANTHER" id="PTHR46751">
    <property type="entry name" value="EPPIN"/>
    <property type="match status" value="1"/>
</dbReference>
<dbReference type="GO" id="GO:0004867">
    <property type="term" value="F:serine-type endopeptidase inhibitor activity"/>
    <property type="evidence" value="ECO:0007669"/>
    <property type="project" value="InterPro"/>
</dbReference>
<evidence type="ECO:0000259" key="3">
    <source>
        <dbReference type="PROSITE" id="PS50279"/>
    </source>
</evidence>
<accession>A0A1V4KKP8</accession>
<dbReference type="PROSITE" id="PS51390">
    <property type="entry name" value="WAP"/>
    <property type="match status" value="1"/>
</dbReference>
<sequence>MDTSSPRCTGDASCPGATKCCPSKCGYTCQDPVMDFCYLPSVCGNCKALFRRFFFNTTSHQCEEFIYGGCGGNRNNFKTESECFQACSHAGN</sequence>
<evidence type="ECO:0000259" key="4">
    <source>
        <dbReference type="PROSITE" id="PS51390"/>
    </source>
</evidence>
<comment type="caution">
    <text evidence="5">The sequence shown here is derived from an EMBL/GenBank/DDBJ whole genome shotgun (WGS) entry which is preliminary data.</text>
</comment>
<feature type="domain" description="WAP" evidence="4">
    <location>
        <begin position="1"/>
        <end position="33"/>
    </location>
</feature>
<dbReference type="Proteomes" id="UP000190648">
    <property type="component" value="Unassembled WGS sequence"/>
</dbReference>
<evidence type="ECO:0000256" key="2">
    <source>
        <dbReference type="ARBA" id="ARBA00023157"/>
    </source>
</evidence>
<dbReference type="STRING" id="372326.A0A1V4KKP8"/>
<dbReference type="SUPFAM" id="SSF57256">
    <property type="entry name" value="Elafin-like"/>
    <property type="match status" value="1"/>
</dbReference>
<dbReference type="InterPro" id="IPR020901">
    <property type="entry name" value="Prtase_inh_Kunz-CS"/>
</dbReference>
<dbReference type="Gene3D" id="4.10.75.10">
    <property type="entry name" value="Elafin-like"/>
    <property type="match status" value="1"/>
</dbReference>
<keyword evidence="2" id="KW-1015">Disulfide bond</keyword>
<gene>
    <name evidence="5" type="ORF">AV530_018072</name>
</gene>
<dbReference type="InterPro" id="IPR036645">
    <property type="entry name" value="Elafin-like_sf"/>
</dbReference>
<keyword evidence="6" id="KW-1185">Reference proteome</keyword>
<dbReference type="GO" id="GO:0005576">
    <property type="term" value="C:extracellular region"/>
    <property type="evidence" value="ECO:0007669"/>
    <property type="project" value="InterPro"/>
</dbReference>
<dbReference type="PROSITE" id="PS50279">
    <property type="entry name" value="BPTI_KUNITZ_2"/>
    <property type="match status" value="1"/>
</dbReference>
<proteinExistence type="predicted"/>
<dbReference type="CDD" id="cd00109">
    <property type="entry name" value="Kunitz-type"/>
    <property type="match status" value="1"/>
</dbReference>
<evidence type="ECO:0000256" key="1">
    <source>
        <dbReference type="ARBA" id="ARBA00022690"/>
    </source>
</evidence>
<dbReference type="GO" id="GO:0044483">
    <property type="term" value="P:venom-mediated perturbation of hemostasis"/>
    <property type="evidence" value="ECO:0007669"/>
    <property type="project" value="UniProtKB-ARBA"/>
</dbReference>
<dbReference type="PANTHER" id="PTHR46751:SF1">
    <property type="entry name" value="WAP FOUR-DISULFIDE CORE DOMAIN PROTEIN 6A"/>
    <property type="match status" value="1"/>
</dbReference>
<dbReference type="SUPFAM" id="SSF57362">
    <property type="entry name" value="BPTI-like"/>
    <property type="match status" value="1"/>
</dbReference>
<dbReference type="InterPro" id="IPR036880">
    <property type="entry name" value="Kunitz_BPTI_sf"/>
</dbReference>
<dbReference type="Gene3D" id="4.10.410.10">
    <property type="entry name" value="Pancreatic trypsin inhibitor Kunitz domain"/>
    <property type="match status" value="1"/>
</dbReference>
<evidence type="ECO:0000313" key="6">
    <source>
        <dbReference type="Proteomes" id="UP000190648"/>
    </source>
</evidence>
<dbReference type="PRINTS" id="PR00759">
    <property type="entry name" value="BASICPTASE"/>
</dbReference>
<dbReference type="OrthoDB" id="4473401at2759"/>
<dbReference type="FunFam" id="4.10.410.10:FF:000021">
    <property type="entry name" value="Serine protease inhibitor, putative"/>
    <property type="match status" value="1"/>
</dbReference>
<dbReference type="Pfam" id="PF00014">
    <property type="entry name" value="Kunitz_BPTI"/>
    <property type="match status" value="1"/>
</dbReference>
<feature type="domain" description="BPTI/Kunitz inhibitor" evidence="3">
    <location>
        <begin position="37"/>
        <end position="87"/>
    </location>
</feature>
<protein>
    <submittedName>
        <fullName evidence="5">Papilin-like</fullName>
    </submittedName>
</protein>
<dbReference type="SMART" id="SM00131">
    <property type="entry name" value="KU"/>
    <property type="match status" value="1"/>
</dbReference>
<dbReference type="AlphaFoldDB" id="A0A1V4KKP8"/>
<organism evidence="5 6">
    <name type="scientific">Patagioenas fasciata monilis</name>
    <dbReference type="NCBI Taxonomy" id="372326"/>
    <lineage>
        <taxon>Eukaryota</taxon>
        <taxon>Metazoa</taxon>
        <taxon>Chordata</taxon>
        <taxon>Craniata</taxon>
        <taxon>Vertebrata</taxon>
        <taxon>Euteleostomi</taxon>
        <taxon>Archelosauria</taxon>
        <taxon>Archosauria</taxon>
        <taxon>Dinosauria</taxon>
        <taxon>Saurischia</taxon>
        <taxon>Theropoda</taxon>
        <taxon>Coelurosauria</taxon>
        <taxon>Aves</taxon>
        <taxon>Neognathae</taxon>
        <taxon>Neoaves</taxon>
        <taxon>Columbimorphae</taxon>
        <taxon>Columbiformes</taxon>
        <taxon>Columbidae</taxon>
        <taxon>Patagioenas</taxon>
    </lineage>
</organism>
<dbReference type="InterPro" id="IPR008197">
    <property type="entry name" value="WAP_dom"/>
</dbReference>
<dbReference type="Pfam" id="PF00095">
    <property type="entry name" value="WAP"/>
    <property type="match status" value="1"/>
</dbReference>